<dbReference type="Proteomes" id="UP000288216">
    <property type="component" value="Unassembled WGS sequence"/>
</dbReference>
<protein>
    <submittedName>
        <fullName evidence="1">Uncharacterized protein</fullName>
    </submittedName>
</protein>
<dbReference type="EMBL" id="BFAA01015862">
    <property type="protein sequence ID" value="GCB78888.1"/>
    <property type="molecule type" value="Genomic_DNA"/>
</dbReference>
<accession>A0A401Q0J8</accession>
<dbReference type="AlphaFoldDB" id="A0A401Q0J8"/>
<name>A0A401Q0J8_SCYTO</name>
<sequence length="178" mass="19832">MNLLTTSRRDGLNANVTPDTVEQLDGIAKSIGVFEPTGNPDAFFETTSQQRAFNGLDDVEDVNLILLCWSPDMHSAFPDPQDVAGGMLKEIKAAVLNSVECDKGYPVNALNKCRPKKRIDLPTYVSLVCSQFMAVLRQLNRSQMDEHHRFSWIRPLVSHVTEGSQKTCENCDPAHNTQ</sequence>
<reference evidence="1 2" key="1">
    <citation type="journal article" date="2018" name="Nat. Ecol. Evol.">
        <title>Shark genomes provide insights into elasmobranch evolution and the origin of vertebrates.</title>
        <authorList>
            <person name="Hara Y"/>
            <person name="Yamaguchi K"/>
            <person name="Onimaru K"/>
            <person name="Kadota M"/>
            <person name="Koyanagi M"/>
            <person name="Keeley SD"/>
            <person name="Tatsumi K"/>
            <person name="Tanaka K"/>
            <person name="Motone F"/>
            <person name="Kageyama Y"/>
            <person name="Nozu R"/>
            <person name="Adachi N"/>
            <person name="Nishimura O"/>
            <person name="Nakagawa R"/>
            <person name="Tanegashima C"/>
            <person name="Kiyatake I"/>
            <person name="Matsumoto R"/>
            <person name="Murakumo K"/>
            <person name="Nishida K"/>
            <person name="Terakita A"/>
            <person name="Kuratani S"/>
            <person name="Sato K"/>
            <person name="Hyodo S Kuraku.S."/>
        </authorList>
    </citation>
    <scope>NUCLEOTIDE SEQUENCE [LARGE SCALE GENOMIC DNA]</scope>
</reference>
<evidence type="ECO:0000313" key="2">
    <source>
        <dbReference type="Proteomes" id="UP000288216"/>
    </source>
</evidence>
<keyword evidence="2" id="KW-1185">Reference proteome</keyword>
<evidence type="ECO:0000313" key="1">
    <source>
        <dbReference type="EMBL" id="GCB78888.1"/>
    </source>
</evidence>
<gene>
    <name evidence="1" type="ORF">scyTo_0020155</name>
</gene>
<comment type="caution">
    <text evidence="1">The sequence shown here is derived from an EMBL/GenBank/DDBJ whole genome shotgun (WGS) entry which is preliminary data.</text>
</comment>
<proteinExistence type="predicted"/>
<organism evidence="1 2">
    <name type="scientific">Scyliorhinus torazame</name>
    <name type="common">Cloudy catshark</name>
    <name type="synonym">Catulus torazame</name>
    <dbReference type="NCBI Taxonomy" id="75743"/>
    <lineage>
        <taxon>Eukaryota</taxon>
        <taxon>Metazoa</taxon>
        <taxon>Chordata</taxon>
        <taxon>Craniata</taxon>
        <taxon>Vertebrata</taxon>
        <taxon>Chondrichthyes</taxon>
        <taxon>Elasmobranchii</taxon>
        <taxon>Galeomorphii</taxon>
        <taxon>Galeoidea</taxon>
        <taxon>Carcharhiniformes</taxon>
        <taxon>Scyliorhinidae</taxon>
        <taxon>Scyliorhinus</taxon>
    </lineage>
</organism>